<evidence type="ECO:0000256" key="2">
    <source>
        <dbReference type="ARBA" id="ARBA00022448"/>
    </source>
</evidence>
<accession>A0A645EGG7</accession>
<evidence type="ECO:0000256" key="4">
    <source>
        <dbReference type="ARBA" id="ARBA00022692"/>
    </source>
</evidence>
<evidence type="ECO:0000256" key="6">
    <source>
        <dbReference type="ARBA" id="ARBA00023136"/>
    </source>
</evidence>
<dbReference type="InterPro" id="IPR006512">
    <property type="entry name" value="YidE_YbjL"/>
</dbReference>
<feature type="transmembrane region" description="Helical" evidence="7">
    <location>
        <begin position="55"/>
        <end position="73"/>
    </location>
</feature>
<organism evidence="9">
    <name type="scientific">bioreactor metagenome</name>
    <dbReference type="NCBI Taxonomy" id="1076179"/>
    <lineage>
        <taxon>unclassified sequences</taxon>
        <taxon>metagenomes</taxon>
        <taxon>ecological metagenomes</taxon>
    </lineage>
</organism>
<keyword evidence="4 7" id="KW-0812">Transmembrane</keyword>
<feature type="domain" description="YidE/YbjL duplication" evidence="8">
    <location>
        <begin position="1"/>
        <end position="161"/>
    </location>
</feature>
<feature type="transmembrane region" description="Helical" evidence="7">
    <location>
        <begin position="113"/>
        <end position="133"/>
    </location>
</feature>
<sequence>MLLGKVTIPLPGGAAFSLGTSGGPLLTGLVMGHFGRIGKISLEVPKATLNSMRELGLILFLMGAGTNAGKGFVEILKQYGISLFFQGAIMTLLPMIVVYFLATKILKLDMLNALGSICGGMTSTPALGTLLSISKSDDVTTSYAAAYPVALICVVLASQFISIFLM</sequence>
<evidence type="ECO:0000259" key="8">
    <source>
        <dbReference type="Pfam" id="PF06826"/>
    </source>
</evidence>
<keyword evidence="6 7" id="KW-0472">Membrane</keyword>
<evidence type="ECO:0000313" key="9">
    <source>
        <dbReference type="EMBL" id="MPN00536.1"/>
    </source>
</evidence>
<keyword evidence="2" id="KW-0813">Transport</keyword>
<keyword evidence="5 7" id="KW-1133">Transmembrane helix</keyword>
<feature type="transmembrane region" description="Helical" evidence="7">
    <location>
        <begin position="145"/>
        <end position="165"/>
    </location>
</feature>
<keyword evidence="3" id="KW-1003">Cell membrane</keyword>
<comment type="caution">
    <text evidence="9">The sequence shown here is derived from an EMBL/GenBank/DDBJ whole genome shotgun (WGS) entry which is preliminary data.</text>
</comment>
<protein>
    <submittedName>
        <fullName evidence="9">Putative transport protein YidE</fullName>
    </submittedName>
</protein>
<feature type="transmembrane region" description="Helical" evidence="7">
    <location>
        <begin position="79"/>
        <end position="101"/>
    </location>
</feature>
<dbReference type="NCBIfam" id="TIGR01625">
    <property type="entry name" value="YidE_YbjL_dupl"/>
    <property type="match status" value="1"/>
</dbReference>
<reference evidence="9" key="1">
    <citation type="submission" date="2019-08" db="EMBL/GenBank/DDBJ databases">
        <authorList>
            <person name="Kucharzyk K."/>
            <person name="Murdoch R.W."/>
            <person name="Higgins S."/>
            <person name="Loffler F."/>
        </authorList>
    </citation>
    <scope>NUCLEOTIDE SEQUENCE</scope>
</reference>
<proteinExistence type="predicted"/>
<comment type="subcellular location">
    <subcellularLocation>
        <location evidence="1">Cell membrane</location>
        <topology evidence="1">Multi-pass membrane protein</topology>
    </subcellularLocation>
</comment>
<dbReference type="EMBL" id="VSSQ01046575">
    <property type="protein sequence ID" value="MPN00536.1"/>
    <property type="molecule type" value="Genomic_DNA"/>
</dbReference>
<dbReference type="AlphaFoldDB" id="A0A645EGG7"/>
<feature type="transmembrane region" description="Helical" evidence="7">
    <location>
        <begin position="12"/>
        <end position="34"/>
    </location>
</feature>
<evidence type="ECO:0000256" key="5">
    <source>
        <dbReference type="ARBA" id="ARBA00022989"/>
    </source>
</evidence>
<evidence type="ECO:0000256" key="3">
    <source>
        <dbReference type="ARBA" id="ARBA00022475"/>
    </source>
</evidence>
<dbReference type="PANTHER" id="PTHR30445">
    <property type="entry name" value="K(+)_H(+) ANTIPORTER SUBUNIT KHTT"/>
    <property type="match status" value="1"/>
</dbReference>
<dbReference type="InterPro" id="IPR050144">
    <property type="entry name" value="AAE_transporter"/>
</dbReference>
<evidence type="ECO:0000256" key="7">
    <source>
        <dbReference type="SAM" id="Phobius"/>
    </source>
</evidence>
<dbReference type="PANTHER" id="PTHR30445:SF3">
    <property type="entry name" value="TRANSPORT PROTEIN YIDE-RELATED"/>
    <property type="match status" value="1"/>
</dbReference>
<dbReference type="Pfam" id="PF06826">
    <property type="entry name" value="Asp-Al_Ex"/>
    <property type="match status" value="1"/>
</dbReference>
<gene>
    <name evidence="9" type="primary">yidE_5</name>
    <name evidence="9" type="ORF">SDC9_147731</name>
</gene>
<dbReference type="GO" id="GO:0005886">
    <property type="term" value="C:plasma membrane"/>
    <property type="evidence" value="ECO:0007669"/>
    <property type="project" value="UniProtKB-SubCell"/>
</dbReference>
<evidence type="ECO:0000256" key="1">
    <source>
        <dbReference type="ARBA" id="ARBA00004651"/>
    </source>
</evidence>
<name>A0A645EGG7_9ZZZZ</name>